<dbReference type="STRING" id="1891926.Fuma_00580"/>
<feature type="domain" description="Response regulatory" evidence="3">
    <location>
        <begin position="4"/>
        <end position="119"/>
    </location>
</feature>
<protein>
    <submittedName>
        <fullName evidence="4">DNA-binding response regulator MtrA</fullName>
    </submittedName>
</protein>
<dbReference type="PANTHER" id="PTHR44591">
    <property type="entry name" value="STRESS RESPONSE REGULATOR PROTEIN 1"/>
    <property type="match status" value="1"/>
</dbReference>
<proteinExistence type="predicted"/>
<dbReference type="GO" id="GO:0003677">
    <property type="term" value="F:DNA binding"/>
    <property type="evidence" value="ECO:0007669"/>
    <property type="project" value="UniProtKB-KW"/>
</dbReference>
<evidence type="ECO:0000259" key="3">
    <source>
        <dbReference type="PROSITE" id="PS50110"/>
    </source>
</evidence>
<dbReference type="OrthoDB" id="286140at2"/>
<organism evidence="4 5">
    <name type="scientific">Fuerstiella marisgermanici</name>
    <dbReference type="NCBI Taxonomy" id="1891926"/>
    <lineage>
        <taxon>Bacteria</taxon>
        <taxon>Pseudomonadati</taxon>
        <taxon>Planctomycetota</taxon>
        <taxon>Planctomycetia</taxon>
        <taxon>Planctomycetales</taxon>
        <taxon>Planctomycetaceae</taxon>
        <taxon>Fuerstiella</taxon>
    </lineage>
</organism>
<evidence type="ECO:0000256" key="2">
    <source>
        <dbReference type="PROSITE-ProRule" id="PRU00169"/>
    </source>
</evidence>
<dbReference type="PANTHER" id="PTHR44591:SF3">
    <property type="entry name" value="RESPONSE REGULATORY DOMAIN-CONTAINING PROTEIN"/>
    <property type="match status" value="1"/>
</dbReference>
<accession>A0A1P8WAB3</accession>
<sequence>MYGKILIADDDLGLAEVLAMRCEAAGLETIVVDNAQCALLAILSEQPDVAVLDLNMPAANDGDVLELLATDPELSQTPVIILTGQKDHETIERCRSLMVHYIPKQRNVWIRLKRTIEQLLTRRECSGKPRNAEFSSTSGILHHGFQKPSGDKLVLRAMNSVRS</sequence>
<dbReference type="CDD" id="cd00156">
    <property type="entry name" value="REC"/>
    <property type="match status" value="1"/>
</dbReference>
<keyword evidence="5" id="KW-1185">Reference proteome</keyword>
<dbReference type="SMART" id="SM00448">
    <property type="entry name" value="REC"/>
    <property type="match status" value="1"/>
</dbReference>
<gene>
    <name evidence="4" type="primary">mtrA</name>
    <name evidence="4" type="ORF">Fuma_00580</name>
</gene>
<dbReference type="SUPFAM" id="SSF52172">
    <property type="entry name" value="CheY-like"/>
    <property type="match status" value="1"/>
</dbReference>
<evidence type="ECO:0000256" key="1">
    <source>
        <dbReference type="ARBA" id="ARBA00022553"/>
    </source>
</evidence>
<dbReference type="InterPro" id="IPR001789">
    <property type="entry name" value="Sig_transdc_resp-reg_receiver"/>
</dbReference>
<dbReference type="Proteomes" id="UP000187735">
    <property type="component" value="Chromosome"/>
</dbReference>
<feature type="modified residue" description="4-aspartylphosphate" evidence="2">
    <location>
        <position position="53"/>
    </location>
</feature>
<name>A0A1P8WAB3_9PLAN</name>
<evidence type="ECO:0000313" key="5">
    <source>
        <dbReference type="Proteomes" id="UP000187735"/>
    </source>
</evidence>
<dbReference type="EMBL" id="CP017641">
    <property type="protein sequence ID" value="APZ90996.1"/>
    <property type="molecule type" value="Genomic_DNA"/>
</dbReference>
<dbReference type="RefSeq" id="WP_077022814.1">
    <property type="nucleotide sequence ID" value="NZ_CP017641.1"/>
</dbReference>
<dbReference type="InterPro" id="IPR050595">
    <property type="entry name" value="Bact_response_regulator"/>
</dbReference>
<dbReference type="Pfam" id="PF00072">
    <property type="entry name" value="Response_reg"/>
    <property type="match status" value="1"/>
</dbReference>
<keyword evidence="1 2" id="KW-0597">Phosphoprotein</keyword>
<dbReference type="GO" id="GO:0000160">
    <property type="term" value="P:phosphorelay signal transduction system"/>
    <property type="evidence" value="ECO:0007669"/>
    <property type="project" value="InterPro"/>
</dbReference>
<reference evidence="4 5" key="1">
    <citation type="journal article" date="2016" name="Front. Microbiol.">
        <title>Fuerstia marisgermanicae gen. nov., sp. nov., an Unusual Member of the Phylum Planctomycetes from the German Wadden Sea.</title>
        <authorList>
            <person name="Kohn T."/>
            <person name="Heuer A."/>
            <person name="Jogler M."/>
            <person name="Vollmers J."/>
            <person name="Boedeker C."/>
            <person name="Bunk B."/>
            <person name="Rast P."/>
            <person name="Borchert D."/>
            <person name="Glockner I."/>
            <person name="Freese H.M."/>
            <person name="Klenk H.P."/>
            <person name="Overmann J."/>
            <person name="Kaster A.K."/>
            <person name="Rohde M."/>
            <person name="Wiegand S."/>
            <person name="Jogler C."/>
        </authorList>
    </citation>
    <scope>NUCLEOTIDE SEQUENCE [LARGE SCALE GENOMIC DNA]</scope>
    <source>
        <strain evidence="4 5">NH11</strain>
    </source>
</reference>
<dbReference type="PROSITE" id="PS50110">
    <property type="entry name" value="RESPONSE_REGULATORY"/>
    <property type="match status" value="1"/>
</dbReference>
<dbReference type="InterPro" id="IPR011006">
    <property type="entry name" value="CheY-like_superfamily"/>
</dbReference>
<dbReference type="AlphaFoldDB" id="A0A1P8WAB3"/>
<dbReference type="Gene3D" id="3.40.50.2300">
    <property type="match status" value="1"/>
</dbReference>
<dbReference type="KEGG" id="fmr:Fuma_00580"/>
<keyword evidence="4" id="KW-0238">DNA-binding</keyword>
<evidence type="ECO:0000313" key="4">
    <source>
        <dbReference type="EMBL" id="APZ90996.1"/>
    </source>
</evidence>